<evidence type="ECO:0000256" key="1">
    <source>
        <dbReference type="ARBA" id="ARBA00022737"/>
    </source>
</evidence>
<reference evidence="4 5" key="1">
    <citation type="journal article" date="2022" name="Allergy">
        <title>Genome assembly and annotation of Periplaneta americana reveal a comprehensive cockroach allergen profile.</title>
        <authorList>
            <person name="Wang L."/>
            <person name="Xiong Q."/>
            <person name="Saelim N."/>
            <person name="Wang L."/>
            <person name="Nong W."/>
            <person name="Wan A.T."/>
            <person name="Shi M."/>
            <person name="Liu X."/>
            <person name="Cao Q."/>
            <person name="Hui J.H.L."/>
            <person name="Sookrung N."/>
            <person name="Leung T.F."/>
            <person name="Tungtrongchitr A."/>
            <person name="Tsui S.K.W."/>
        </authorList>
    </citation>
    <scope>NUCLEOTIDE SEQUENCE [LARGE SCALE GENOMIC DNA]</scope>
    <source>
        <strain evidence="4">PWHHKU_190912</strain>
    </source>
</reference>
<feature type="compositionally biased region" description="Polar residues" evidence="2">
    <location>
        <begin position="428"/>
        <end position="457"/>
    </location>
</feature>
<evidence type="ECO:0000313" key="4">
    <source>
        <dbReference type="EMBL" id="KAJ4449079.1"/>
    </source>
</evidence>
<dbReference type="SMART" id="SM00228">
    <property type="entry name" value="PDZ"/>
    <property type="match status" value="2"/>
</dbReference>
<feature type="domain" description="PDZ" evidence="3">
    <location>
        <begin position="721"/>
        <end position="802"/>
    </location>
</feature>
<dbReference type="Proteomes" id="UP001148838">
    <property type="component" value="Unassembled WGS sequence"/>
</dbReference>
<feature type="domain" description="PDZ" evidence="3">
    <location>
        <begin position="816"/>
        <end position="896"/>
    </location>
</feature>
<dbReference type="EMBL" id="JAJSOF020000003">
    <property type="protein sequence ID" value="KAJ4449079.1"/>
    <property type="molecule type" value="Genomic_DNA"/>
</dbReference>
<feature type="compositionally biased region" description="Basic and acidic residues" evidence="2">
    <location>
        <begin position="497"/>
        <end position="511"/>
    </location>
</feature>
<feature type="compositionally biased region" description="Basic and acidic residues" evidence="2">
    <location>
        <begin position="639"/>
        <end position="665"/>
    </location>
</feature>
<feature type="region of interest" description="Disordered" evidence="2">
    <location>
        <begin position="134"/>
        <end position="154"/>
    </location>
</feature>
<evidence type="ECO:0000313" key="5">
    <source>
        <dbReference type="Proteomes" id="UP001148838"/>
    </source>
</evidence>
<feature type="compositionally biased region" description="Low complexity" evidence="2">
    <location>
        <begin position="183"/>
        <end position="203"/>
    </location>
</feature>
<feature type="region of interest" description="Disordered" evidence="2">
    <location>
        <begin position="183"/>
        <end position="214"/>
    </location>
</feature>
<feature type="region of interest" description="Disordered" evidence="2">
    <location>
        <begin position="639"/>
        <end position="669"/>
    </location>
</feature>
<dbReference type="InterPro" id="IPR051230">
    <property type="entry name" value="APP-Binding"/>
</dbReference>
<evidence type="ECO:0000256" key="2">
    <source>
        <dbReference type="SAM" id="MobiDB-lite"/>
    </source>
</evidence>
<organism evidence="4 5">
    <name type="scientific">Periplaneta americana</name>
    <name type="common">American cockroach</name>
    <name type="synonym">Blatta americana</name>
    <dbReference type="NCBI Taxonomy" id="6978"/>
    <lineage>
        <taxon>Eukaryota</taxon>
        <taxon>Metazoa</taxon>
        <taxon>Ecdysozoa</taxon>
        <taxon>Arthropoda</taxon>
        <taxon>Hexapoda</taxon>
        <taxon>Insecta</taxon>
        <taxon>Pterygota</taxon>
        <taxon>Neoptera</taxon>
        <taxon>Polyneoptera</taxon>
        <taxon>Dictyoptera</taxon>
        <taxon>Blattodea</taxon>
        <taxon>Blattoidea</taxon>
        <taxon>Blattidae</taxon>
        <taxon>Blattinae</taxon>
        <taxon>Periplaneta</taxon>
    </lineage>
</organism>
<feature type="region of interest" description="Disordered" evidence="2">
    <location>
        <begin position="420"/>
        <end position="529"/>
    </location>
</feature>
<name>A0ABQ8TQW8_PERAM</name>
<feature type="compositionally biased region" description="Low complexity" evidence="2">
    <location>
        <begin position="472"/>
        <end position="485"/>
    </location>
</feature>
<dbReference type="PANTHER" id="PTHR12345:SF11">
    <property type="entry name" value="FI13065P"/>
    <property type="match status" value="1"/>
</dbReference>
<feature type="region of interest" description="Disordered" evidence="2">
    <location>
        <begin position="337"/>
        <end position="379"/>
    </location>
</feature>
<proteinExistence type="predicted"/>
<dbReference type="PANTHER" id="PTHR12345">
    <property type="entry name" value="SYNTENIN RELATED"/>
    <property type="match status" value="1"/>
</dbReference>
<protein>
    <recommendedName>
        <fullName evidence="3">PDZ domain-containing protein</fullName>
    </recommendedName>
</protein>
<evidence type="ECO:0000259" key="3">
    <source>
        <dbReference type="SMART" id="SM00228"/>
    </source>
</evidence>
<feature type="compositionally biased region" description="Low complexity" evidence="2">
    <location>
        <begin position="368"/>
        <end position="378"/>
    </location>
</feature>
<keyword evidence="1" id="KW-0677">Repeat</keyword>
<gene>
    <name evidence="4" type="ORF">ANN_00474</name>
</gene>
<dbReference type="InterPro" id="IPR001478">
    <property type="entry name" value="PDZ"/>
</dbReference>
<sequence>MGLEWVAPSCTVMWSDDMIIFNGVKGDRVWVVFCVHDDTEPFLEVYSEQKVAVMHKPDWFVSLNNCLHVSPTICAQEEEYEFVVTLSSDVVRFTAPSWELMMEWVDTIRSKLREMRILSPRENLYTRMPEARLPLAPTRDPNSPLPPPPAGPSVVVPGVEPVHSEGSGKLFIPFSNAGIYGSSSSAGSVEANNSADSSSDENVPPTQPTSYDSVSLQIRASTTSLYITQSEPPVYTRYAIETQPHPVLNRAASVPESPVLFSSSLISRDSSLDENVTVIEVSNDQPVPHSAIPLDYQGVFNFNFVEDALPSIPDEPTSISSFNEILDFREEADNNEAFYTPPVTPARTGERQLPAVSNAGTTTEHGSRNNSNGSIGNGQVEVIDSGNSYYECVFLPNMAQSPRSLDSPVSSAARIQAASDVTEVTIRPTETPSVRSPRAGSTSAAEMRTQQATTPSDVTGGEVQQRRRRRSSSTSETTSSPSSASYALRLTAVTSAERSRGGQRTEVERRLQPAPHPYLQAQNSTRNSKKKVDIISESLKCKMDNISAKIDYLVWEMKEKIKYYEDKQRKKNLIFFRVEEEGHEYEMDTYETICNQLKIRDILLRYYEDKLKVNGRYYDLEFCEKNINHPEFGLNNVAEKHQRQTDKHAQRESKGGEENEIKRTEQPSSKDNIGVNVEYVVDQEMCKQASPGGNVEVVGSGRLTLREQQVLQLRREMLHPGGVRLQLRRKDCTGSIALVDAFGAVWITGWKQREHPMLYNALHIGDQLLSVAGIMVQSASDAQKLIRGATSLYVEFVIRRVPFGRVFAIRRDVEGQSLGITQEGNTAEIRDVVPGGLAACHGLAPRAQTCDGLSLTNWVITEINGRPLNLFFKDGEVRDRLNAVGKEISILVQPFDLVKQLKKQLKALRGYKEYIVQ</sequence>
<comment type="caution">
    <text evidence="4">The sequence shown here is derived from an EMBL/GenBank/DDBJ whole genome shotgun (WGS) entry which is preliminary data.</text>
</comment>
<keyword evidence="5" id="KW-1185">Reference proteome</keyword>
<accession>A0ABQ8TQW8</accession>
<dbReference type="SUPFAM" id="SSF50729">
    <property type="entry name" value="PH domain-like"/>
    <property type="match status" value="1"/>
</dbReference>